<protein>
    <submittedName>
        <fullName evidence="2">Uncharacterized protein MANES_13G131900</fullName>
    </submittedName>
</protein>
<proteinExistence type="predicted"/>
<reference evidence="2" key="1">
    <citation type="submission" date="2018-02" db="EMBL/GenBank/DDBJ databases">
        <title>Rhizophora mucronata_Transcriptome.</title>
        <authorList>
            <person name="Meera S.P."/>
            <person name="Sreeshan A."/>
            <person name="Augustine A."/>
        </authorList>
    </citation>
    <scope>NUCLEOTIDE SEQUENCE</scope>
    <source>
        <tissue evidence="2">Leaf</tissue>
    </source>
</reference>
<accession>A0A2P2KQ43</accession>
<dbReference type="PANTHER" id="PTHR36387:SF2">
    <property type="entry name" value="UDP-N-ACETYLMURAMOYL-L-ALANYL-D-GLUTAMATE-2, 6-DIAMINOPIMELATE LIGASE"/>
    <property type="match status" value="1"/>
</dbReference>
<name>A0A2P2KQ43_RHIMU</name>
<dbReference type="EMBL" id="GGEC01027365">
    <property type="protein sequence ID" value="MBX07849.1"/>
    <property type="molecule type" value="Transcribed_RNA"/>
</dbReference>
<sequence>MSEREDSDSNDAPEELTSEQGILQDEGIRKVQKENKARVVREGKERRRLWAERKTPRPSGGSKTVQDDPGTEPGIKSPGIGDMLPNDVVQLLAAREKYLLFFSCAHIKFTCSCIFSSAMRLFAHLLFHSFMLLTTLWKTFP</sequence>
<feature type="compositionally biased region" description="Basic and acidic residues" evidence="1">
    <location>
        <begin position="26"/>
        <end position="55"/>
    </location>
</feature>
<feature type="region of interest" description="Disordered" evidence="1">
    <location>
        <begin position="1"/>
        <end position="82"/>
    </location>
</feature>
<organism evidence="2">
    <name type="scientific">Rhizophora mucronata</name>
    <name type="common">Asiatic mangrove</name>
    <dbReference type="NCBI Taxonomy" id="61149"/>
    <lineage>
        <taxon>Eukaryota</taxon>
        <taxon>Viridiplantae</taxon>
        <taxon>Streptophyta</taxon>
        <taxon>Embryophyta</taxon>
        <taxon>Tracheophyta</taxon>
        <taxon>Spermatophyta</taxon>
        <taxon>Magnoliopsida</taxon>
        <taxon>eudicotyledons</taxon>
        <taxon>Gunneridae</taxon>
        <taxon>Pentapetalae</taxon>
        <taxon>rosids</taxon>
        <taxon>fabids</taxon>
        <taxon>Malpighiales</taxon>
        <taxon>Rhizophoraceae</taxon>
        <taxon>Rhizophora</taxon>
    </lineage>
</organism>
<evidence type="ECO:0000256" key="1">
    <source>
        <dbReference type="SAM" id="MobiDB-lite"/>
    </source>
</evidence>
<dbReference type="AlphaFoldDB" id="A0A2P2KQ43"/>
<evidence type="ECO:0000313" key="2">
    <source>
        <dbReference type="EMBL" id="MBX07849.1"/>
    </source>
</evidence>
<feature type="compositionally biased region" description="Acidic residues" evidence="1">
    <location>
        <begin position="1"/>
        <end position="17"/>
    </location>
</feature>
<dbReference type="PANTHER" id="PTHR36387">
    <property type="entry name" value="UDP-N-ACETYLMURAMOYL-L-ALANYL-D-GLUTAMATE-2, 6-DIAMINOPIMELATE LIGASE"/>
    <property type="match status" value="1"/>
</dbReference>